<evidence type="ECO:0000256" key="1">
    <source>
        <dbReference type="ARBA" id="ARBA00010111"/>
    </source>
</evidence>
<name>A0A6A6VRM0_9PEZI</name>
<dbReference type="AlphaFoldDB" id="A0A6A6VRM0"/>
<evidence type="ECO:0008006" key="6">
    <source>
        <dbReference type="Google" id="ProtNLM"/>
    </source>
</evidence>
<accession>A0A6A6VRM0</accession>
<comment type="similarity">
    <text evidence="1">Belongs to the bacterial ribosomal protein bL34 family.</text>
</comment>
<organism evidence="4 5">
    <name type="scientific">Pseudovirgaria hyperparasitica</name>
    <dbReference type="NCBI Taxonomy" id="470096"/>
    <lineage>
        <taxon>Eukaryota</taxon>
        <taxon>Fungi</taxon>
        <taxon>Dikarya</taxon>
        <taxon>Ascomycota</taxon>
        <taxon>Pezizomycotina</taxon>
        <taxon>Dothideomycetes</taxon>
        <taxon>Dothideomycetes incertae sedis</taxon>
        <taxon>Acrospermales</taxon>
        <taxon>Acrospermaceae</taxon>
        <taxon>Pseudovirgaria</taxon>
    </lineage>
</organism>
<dbReference type="GO" id="GO:0005762">
    <property type="term" value="C:mitochondrial large ribosomal subunit"/>
    <property type="evidence" value="ECO:0007669"/>
    <property type="project" value="TreeGrafter"/>
</dbReference>
<dbReference type="RefSeq" id="XP_033595256.1">
    <property type="nucleotide sequence ID" value="XM_033744969.1"/>
</dbReference>
<protein>
    <recommendedName>
        <fullName evidence="6">Ribosomal protein L34</fullName>
    </recommendedName>
</protein>
<gene>
    <name evidence="4" type="ORF">EJ05DRAFT_480956</name>
</gene>
<reference evidence="4" key="1">
    <citation type="journal article" date="2020" name="Stud. Mycol.">
        <title>101 Dothideomycetes genomes: a test case for predicting lifestyles and emergence of pathogens.</title>
        <authorList>
            <person name="Haridas S."/>
            <person name="Albert R."/>
            <person name="Binder M."/>
            <person name="Bloem J."/>
            <person name="Labutti K."/>
            <person name="Salamov A."/>
            <person name="Andreopoulos B."/>
            <person name="Baker S."/>
            <person name="Barry K."/>
            <person name="Bills G."/>
            <person name="Bluhm B."/>
            <person name="Cannon C."/>
            <person name="Castanera R."/>
            <person name="Culley D."/>
            <person name="Daum C."/>
            <person name="Ezra D."/>
            <person name="Gonzalez J."/>
            <person name="Henrissat B."/>
            <person name="Kuo A."/>
            <person name="Liang C."/>
            <person name="Lipzen A."/>
            <person name="Lutzoni F."/>
            <person name="Magnuson J."/>
            <person name="Mondo S."/>
            <person name="Nolan M."/>
            <person name="Ohm R."/>
            <person name="Pangilinan J."/>
            <person name="Park H.-J."/>
            <person name="Ramirez L."/>
            <person name="Alfaro M."/>
            <person name="Sun H."/>
            <person name="Tritt A."/>
            <person name="Yoshinaga Y."/>
            <person name="Zwiers L.-H."/>
            <person name="Turgeon B."/>
            <person name="Goodwin S."/>
            <person name="Spatafora J."/>
            <person name="Crous P."/>
            <person name="Grigoriev I."/>
        </authorList>
    </citation>
    <scope>NUCLEOTIDE SEQUENCE</scope>
    <source>
        <strain evidence="4">CBS 121739</strain>
    </source>
</reference>
<dbReference type="InterPro" id="IPR000271">
    <property type="entry name" value="Ribosomal_bL34"/>
</dbReference>
<evidence type="ECO:0000256" key="2">
    <source>
        <dbReference type="ARBA" id="ARBA00022980"/>
    </source>
</evidence>
<keyword evidence="3" id="KW-0687">Ribonucleoprotein</keyword>
<dbReference type="PANTHER" id="PTHR14503">
    <property type="entry name" value="MITOCHONDRIAL RIBOSOMAL PROTEIN 34 FAMILY MEMBER"/>
    <property type="match status" value="1"/>
</dbReference>
<dbReference type="EMBL" id="ML996593">
    <property type="protein sequence ID" value="KAF2752805.1"/>
    <property type="molecule type" value="Genomic_DNA"/>
</dbReference>
<evidence type="ECO:0000256" key="3">
    <source>
        <dbReference type="ARBA" id="ARBA00023274"/>
    </source>
</evidence>
<keyword evidence="2" id="KW-0689">Ribosomal protein</keyword>
<dbReference type="Proteomes" id="UP000799437">
    <property type="component" value="Unassembled WGS sequence"/>
</dbReference>
<dbReference type="GeneID" id="54486023"/>
<evidence type="ECO:0000313" key="4">
    <source>
        <dbReference type="EMBL" id="KAF2752805.1"/>
    </source>
</evidence>
<keyword evidence="5" id="KW-1185">Reference proteome</keyword>
<sequence>MVFIHSFRSLARSQTSLPSWSRQLQMSKHCFNPQVDARPISFLTCHRPRLPQQSTSCRTTQELSDTLRTRLPEFGPDVAISSHPAFVSIQVRYAARNTMNGWTHWKRKRRHGLMNRMKTKSGRAILKRRKEKGRWTGHKRMMNGNPTILHDPFEY</sequence>
<dbReference type="GO" id="GO:0003735">
    <property type="term" value="F:structural constituent of ribosome"/>
    <property type="evidence" value="ECO:0007669"/>
    <property type="project" value="InterPro"/>
</dbReference>
<proteinExistence type="inferred from homology"/>
<dbReference type="GO" id="GO:0006412">
    <property type="term" value="P:translation"/>
    <property type="evidence" value="ECO:0007669"/>
    <property type="project" value="InterPro"/>
</dbReference>
<dbReference type="OrthoDB" id="431691at2759"/>
<dbReference type="PANTHER" id="PTHR14503:SF4">
    <property type="entry name" value="LARGE RIBOSOMAL SUBUNIT PROTEIN BL34M"/>
    <property type="match status" value="1"/>
</dbReference>
<dbReference type="Gene3D" id="1.10.287.3980">
    <property type="match status" value="1"/>
</dbReference>
<dbReference type="NCBIfam" id="TIGR01030">
    <property type="entry name" value="rpmH_bact"/>
    <property type="match status" value="1"/>
</dbReference>
<evidence type="ECO:0000313" key="5">
    <source>
        <dbReference type="Proteomes" id="UP000799437"/>
    </source>
</evidence>
<dbReference type="Pfam" id="PF00468">
    <property type="entry name" value="Ribosomal_L34"/>
    <property type="match status" value="1"/>
</dbReference>